<name>A0ABS6YGS8_9BACT</name>
<keyword evidence="1" id="KW-0812">Transmembrane</keyword>
<evidence type="ECO:0000256" key="1">
    <source>
        <dbReference type="SAM" id="Phobius"/>
    </source>
</evidence>
<accession>A0ABS6YGS8</accession>
<evidence type="ECO:0000313" key="2">
    <source>
        <dbReference type="EMBL" id="MBW4769938.1"/>
    </source>
</evidence>
<dbReference type="Proteomes" id="UP000788426">
    <property type="component" value="Unassembled WGS sequence"/>
</dbReference>
<evidence type="ECO:0000313" key="3">
    <source>
        <dbReference type="Proteomes" id="UP000788426"/>
    </source>
</evidence>
<dbReference type="EMBL" id="JAHXCT010000007">
    <property type="protein sequence ID" value="MBW4769938.1"/>
    <property type="molecule type" value="Genomic_DNA"/>
</dbReference>
<keyword evidence="1" id="KW-0472">Membrane</keyword>
<organism evidence="2 3">
    <name type="scientific">Hoylesella nanceiensis</name>
    <dbReference type="NCBI Taxonomy" id="425941"/>
    <lineage>
        <taxon>Bacteria</taxon>
        <taxon>Pseudomonadati</taxon>
        <taxon>Bacteroidota</taxon>
        <taxon>Bacteroidia</taxon>
        <taxon>Bacteroidales</taxon>
        <taxon>Prevotellaceae</taxon>
        <taxon>Hoylesella</taxon>
    </lineage>
</organism>
<keyword evidence="3" id="KW-1185">Reference proteome</keyword>
<keyword evidence="1" id="KW-1133">Transmembrane helix</keyword>
<proteinExistence type="predicted"/>
<feature type="transmembrane region" description="Helical" evidence="1">
    <location>
        <begin position="12"/>
        <end position="30"/>
    </location>
</feature>
<dbReference type="RefSeq" id="WP_219482080.1">
    <property type="nucleotide sequence ID" value="NZ_JAHXCT010000007.1"/>
</dbReference>
<protein>
    <submittedName>
        <fullName evidence="2">DUF5312 domain-containing protein</fullName>
    </submittedName>
</protein>
<comment type="caution">
    <text evidence="2">The sequence shown here is derived from an EMBL/GenBank/DDBJ whole genome shotgun (WGS) entry which is preliminary data.</text>
</comment>
<sequence>MSFKKTLSSLYVKVLLLAFPFIICLGVYIYNDPFMVIKHYDDYDHPVVMIQSEGPIGWYKYKNYRDTMHYDSFIMGSSCTMAFQSSEWKKYIKGSPFRLFSNSEGLGDMLIKLEALDRQPNQPIKNLLIITEPVMLNLTVEQRGVMHIMPPEVSGKSVAYYQTTFLQGFFRKEFFSAYMTYLFKKEYDSSMNRIINNVGQNRTRYTNDEILHIQNKIDSLGERFYETEDWKKIRAQVKQPTVRNPIIKEPQKECLLQIQRICKKHNTNVKIAIGPELNGDYVNPADIKLLKQIFGANNVVNYNDPAYKEYSNYWYFYDPAHYNTKVGSKILYDLYRNDKAN</sequence>
<reference evidence="2 3" key="1">
    <citation type="submission" date="2021-07" db="EMBL/GenBank/DDBJ databases">
        <title>Genomic diversity and antimicrobial resistance of Prevotella spp. isolated from chronic lung disease airways.</title>
        <authorList>
            <person name="Webb K.A."/>
            <person name="Olagoke O.S."/>
            <person name="Baird T."/>
            <person name="Neill J."/>
            <person name="Pham A."/>
            <person name="Wells T.J."/>
            <person name="Ramsay K.A."/>
            <person name="Bell S.C."/>
            <person name="Sarovich D.S."/>
            <person name="Price E.P."/>
        </authorList>
    </citation>
    <scope>NUCLEOTIDE SEQUENCE [LARGE SCALE GENOMIC DNA]</scope>
    <source>
        <strain evidence="2 3">SCHI0011.S.12</strain>
    </source>
</reference>
<gene>
    <name evidence="2" type="ORF">KZO38_09260</name>
</gene>